<sequence>MGLMHYKSYVVDDLSSYWCGAESWRKKYQPRCHPCYLTGVQKEERDIISEKEVRNEQPDETSGNKIPEHYKTFLLYIFCMRENRNAKIPYAESYSLCLGGDLQ</sequence>
<feature type="non-terminal residue" evidence="1">
    <location>
        <position position="103"/>
    </location>
</feature>
<name>A0A4Y2F5E1_ARAVE</name>
<dbReference type="Proteomes" id="UP000499080">
    <property type="component" value="Unassembled WGS sequence"/>
</dbReference>
<organism evidence="1 2">
    <name type="scientific">Araneus ventricosus</name>
    <name type="common">Orbweaver spider</name>
    <name type="synonym">Epeira ventricosa</name>
    <dbReference type="NCBI Taxonomy" id="182803"/>
    <lineage>
        <taxon>Eukaryota</taxon>
        <taxon>Metazoa</taxon>
        <taxon>Ecdysozoa</taxon>
        <taxon>Arthropoda</taxon>
        <taxon>Chelicerata</taxon>
        <taxon>Arachnida</taxon>
        <taxon>Araneae</taxon>
        <taxon>Araneomorphae</taxon>
        <taxon>Entelegynae</taxon>
        <taxon>Araneoidea</taxon>
        <taxon>Araneidae</taxon>
        <taxon>Araneus</taxon>
    </lineage>
</organism>
<keyword evidence="2" id="KW-1185">Reference proteome</keyword>
<dbReference type="AlphaFoldDB" id="A0A4Y2F5E1"/>
<protein>
    <submittedName>
        <fullName evidence="1">Uncharacterized protein</fullName>
    </submittedName>
</protein>
<accession>A0A4Y2F5E1</accession>
<reference evidence="1 2" key="1">
    <citation type="journal article" date="2019" name="Sci. Rep.">
        <title>Orb-weaving spider Araneus ventricosus genome elucidates the spidroin gene catalogue.</title>
        <authorList>
            <person name="Kono N."/>
            <person name="Nakamura H."/>
            <person name="Ohtoshi R."/>
            <person name="Moran D.A.P."/>
            <person name="Shinohara A."/>
            <person name="Yoshida Y."/>
            <person name="Fujiwara M."/>
            <person name="Mori M."/>
            <person name="Tomita M."/>
            <person name="Arakawa K."/>
        </authorList>
    </citation>
    <scope>NUCLEOTIDE SEQUENCE [LARGE SCALE GENOMIC DNA]</scope>
</reference>
<gene>
    <name evidence="1" type="ORF">AVEN_176073_1</name>
</gene>
<dbReference type="EMBL" id="BGPR01000810">
    <property type="protein sequence ID" value="GBM36381.1"/>
    <property type="molecule type" value="Genomic_DNA"/>
</dbReference>
<comment type="caution">
    <text evidence="1">The sequence shown here is derived from an EMBL/GenBank/DDBJ whole genome shotgun (WGS) entry which is preliminary data.</text>
</comment>
<evidence type="ECO:0000313" key="2">
    <source>
        <dbReference type="Proteomes" id="UP000499080"/>
    </source>
</evidence>
<proteinExistence type="predicted"/>
<evidence type="ECO:0000313" key="1">
    <source>
        <dbReference type="EMBL" id="GBM36381.1"/>
    </source>
</evidence>